<dbReference type="OrthoDB" id="378663at2"/>
<feature type="domain" description="CAAX prenyl protease 2/Lysostaphin resistance protein A-like" evidence="2">
    <location>
        <begin position="219"/>
        <end position="327"/>
    </location>
</feature>
<evidence type="ECO:0000259" key="2">
    <source>
        <dbReference type="Pfam" id="PF02517"/>
    </source>
</evidence>
<dbReference type="GO" id="GO:0006508">
    <property type="term" value="P:proteolysis"/>
    <property type="evidence" value="ECO:0007669"/>
    <property type="project" value="UniProtKB-KW"/>
</dbReference>
<accession>A0A4U1IZ88</accession>
<organism evidence="3 4">
    <name type="scientific">Polyangium fumosum</name>
    <dbReference type="NCBI Taxonomy" id="889272"/>
    <lineage>
        <taxon>Bacteria</taxon>
        <taxon>Pseudomonadati</taxon>
        <taxon>Myxococcota</taxon>
        <taxon>Polyangia</taxon>
        <taxon>Polyangiales</taxon>
        <taxon>Polyangiaceae</taxon>
        <taxon>Polyangium</taxon>
    </lineage>
</organism>
<dbReference type="GO" id="GO:0080120">
    <property type="term" value="P:CAAX-box protein maturation"/>
    <property type="evidence" value="ECO:0007669"/>
    <property type="project" value="UniProtKB-ARBA"/>
</dbReference>
<feature type="transmembrane region" description="Helical" evidence="1">
    <location>
        <begin position="291"/>
        <end position="311"/>
    </location>
</feature>
<feature type="transmembrane region" description="Helical" evidence="1">
    <location>
        <begin position="264"/>
        <end position="285"/>
    </location>
</feature>
<keyword evidence="3" id="KW-0378">Hydrolase</keyword>
<feature type="transmembrane region" description="Helical" evidence="1">
    <location>
        <begin position="125"/>
        <end position="150"/>
    </location>
</feature>
<dbReference type="InterPro" id="IPR003675">
    <property type="entry name" value="Rce1/LyrA-like_dom"/>
</dbReference>
<gene>
    <name evidence="3" type="ORF">E8A74_35830</name>
</gene>
<keyword evidence="3" id="KW-0482">Metalloprotease</keyword>
<proteinExistence type="predicted"/>
<dbReference type="GO" id="GO:0004175">
    <property type="term" value="F:endopeptidase activity"/>
    <property type="evidence" value="ECO:0007669"/>
    <property type="project" value="UniProtKB-ARBA"/>
</dbReference>
<sequence length="340" mass="35963">MAFGDGDDAEREPCLRRSANRGDRALTFPRILPSQPQAARRPARLAAARGACYASRRPRAESAGDAGVQEGARMTATTPLPVSTAPWKPDLKIAVLLGVVSALAVAALIPYLVQLMPDKFAKLPVPLPVLVVAQSLQALVLMGLTSLAGLRMGRRVGLGAPLLQRWINHEPLVLAPRPLQAILLGVAAALGVVALSAGIDPFLPPMLHPPAKSGAGESALNGFLASFYGGIAEELQLRLFLMTLMVWLVAVLRKARPSPRVYGIAIAMAALLFGVGHLPAAHHVWGLDAVVVVRTVLLNSIAGLAFGWLYWKRGLEMAILAHFSADIVLHVLAPLVAKAA</sequence>
<dbReference type="GO" id="GO:0008237">
    <property type="term" value="F:metallopeptidase activity"/>
    <property type="evidence" value="ECO:0007669"/>
    <property type="project" value="UniProtKB-KW"/>
</dbReference>
<protein>
    <submittedName>
        <fullName evidence="3">CPBP family intramembrane metalloprotease</fullName>
    </submittedName>
</protein>
<evidence type="ECO:0000313" key="4">
    <source>
        <dbReference type="Proteomes" id="UP000309215"/>
    </source>
</evidence>
<keyword evidence="1" id="KW-0812">Transmembrane</keyword>
<dbReference type="AlphaFoldDB" id="A0A4U1IZ88"/>
<comment type="caution">
    <text evidence="3">The sequence shown here is derived from an EMBL/GenBank/DDBJ whole genome shotgun (WGS) entry which is preliminary data.</text>
</comment>
<keyword evidence="1" id="KW-0472">Membrane</keyword>
<keyword evidence="3" id="KW-0645">Protease</keyword>
<feature type="transmembrane region" description="Helical" evidence="1">
    <location>
        <begin position="93"/>
        <end position="113"/>
    </location>
</feature>
<evidence type="ECO:0000313" key="3">
    <source>
        <dbReference type="EMBL" id="TKC99959.1"/>
    </source>
</evidence>
<dbReference type="Pfam" id="PF02517">
    <property type="entry name" value="Rce1-like"/>
    <property type="match status" value="1"/>
</dbReference>
<keyword evidence="1" id="KW-1133">Transmembrane helix</keyword>
<dbReference type="Proteomes" id="UP000309215">
    <property type="component" value="Unassembled WGS sequence"/>
</dbReference>
<keyword evidence="4" id="KW-1185">Reference proteome</keyword>
<dbReference type="EMBL" id="SSMQ01000051">
    <property type="protein sequence ID" value="TKC99959.1"/>
    <property type="molecule type" value="Genomic_DNA"/>
</dbReference>
<evidence type="ECO:0000256" key="1">
    <source>
        <dbReference type="SAM" id="Phobius"/>
    </source>
</evidence>
<feature type="transmembrane region" description="Helical" evidence="1">
    <location>
        <begin position="235"/>
        <end position="252"/>
    </location>
</feature>
<name>A0A4U1IZ88_9BACT</name>
<reference evidence="3 4" key="1">
    <citation type="submission" date="2019-04" db="EMBL/GenBank/DDBJ databases">
        <authorList>
            <person name="Li Y."/>
            <person name="Wang J."/>
        </authorList>
    </citation>
    <scope>NUCLEOTIDE SEQUENCE [LARGE SCALE GENOMIC DNA]</scope>
    <source>
        <strain evidence="3 4">DSM 14668</strain>
    </source>
</reference>
<feature type="transmembrane region" description="Helical" evidence="1">
    <location>
        <begin position="181"/>
        <end position="199"/>
    </location>
</feature>